<evidence type="ECO:0000313" key="4">
    <source>
        <dbReference type="Proteomes" id="UP000799772"/>
    </source>
</evidence>
<feature type="compositionally biased region" description="Polar residues" evidence="1">
    <location>
        <begin position="51"/>
        <end position="61"/>
    </location>
</feature>
<protein>
    <recommendedName>
        <fullName evidence="2">DUF7624 domain-containing protein</fullName>
    </recommendedName>
</protein>
<feature type="compositionally biased region" description="Low complexity" evidence="1">
    <location>
        <begin position="562"/>
        <end position="582"/>
    </location>
</feature>
<feature type="compositionally biased region" description="Basic and acidic residues" evidence="1">
    <location>
        <begin position="200"/>
        <end position="209"/>
    </location>
</feature>
<comment type="caution">
    <text evidence="3">The sequence shown here is derived from an EMBL/GenBank/DDBJ whole genome shotgun (WGS) entry which is preliminary data.</text>
</comment>
<sequence length="712" mass="79730">MPSPHLQSAFSPYSDSPSSPAPFPQQISDSSDKDSLVPPSPYPATVDPSPVDSQNSTSTDATDIELEEQEEQIQERHEDVTSPSNDEIVSPASAVSQEMPGKINTQLPPHLLRDANDGPDSVIHIPSGFKQFFRSRSTSSPSERSERLSERSESTVVSPNTPEKETLAERRAAGLHTSPINTSIPPDTAPNFGMTPRASTRQEAEEEYRRKARLSKSLEDIAEADDAEKPEEEGDFLEDDDGHDADESSMTSALESLNHAQEEISTLRNALSECWTLCNTLAGLSSNHRERMFSFTNTGDMQELAWKSCWRLCQNLYESRDEDHSAQIAQTLELCREFCQALFEARQRSDEAIDSVLRVSFELNNHLYNTHDRNLPLVFRERTLDFYVTMCHRLMKQRTSLPEETDSLLRACWSLAEMLFSLRQNNRDNKPPDEELLGSAVQACWELCDLFREGWSQVRPERGTPRPAPSRSSYHEPKVNSGASVAGSTISYAANQMLPPSRPTSSLSVHSSMPHMKAYPPETPTTLFDETADSPAVDPQQVPNIMVLGPDRHSPPQPRHWSSSASQSSYRSESSQRTSSTARNSAVYSETGEPYLPRLKALILKAAMNAGYNRASPQSLQNFVKNMPPNAFGTQQWQMFLLDHYRRLVLMDASFKPGSDLPSGRKTAAELARAVLWLSKNEQFGWLRELFRVVFGFLPEEAAGRGKMWIQT</sequence>
<evidence type="ECO:0000259" key="2">
    <source>
        <dbReference type="Pfam" id="PF24616"/>
    </source>
</evidence>
<accession>A0A9P4IJ83</accession>
<reference evidence="3" key="1">
    <citation type="journal article" date="2020" name="Stud. Mycol.">
        <title>101 Dothideomycetes genomes: a test case for predicting lifestyles and emergence of pathogens.</title>
        <authorList>
            <person name="Haridas S."/>
            <person name="Albert R."/>
            <person name="Binder M."/>
            <person name="Bloem J."/>
            <person name="Labutti K."/>
            <person name="Salamov A."/>
            <person name="Andreopoulos B."/>
            <person name="Baker S."/>
            <person name="Barry K."/>
            <person name="Bills G."/>
            <person name="Bluhm B."/>
            <person name="Cannon C."/>
            <person name="Castanera R."/>
            <person name="Culley D."/>
            <person name="Daum C."/>
            <person name="Ezra D."/>
            <person name="Gonzalez J."/>
            <person name="Henrissat B."/>
            <person name="Kuo A."/>
            <person name="Liang C."/>
            <person name="Lipzen A."/>
            <person name="Lutzoni F."/>
            <person name="Magnuson J."/>
            <person name="Mondo S."/>
            <person name="Nolan M."/>
            <person name="Ohm R."/>
            <person name="Pangilinan J."/>
            <person name="Park H.-J."/>
            <person name="Ramirez L."/>
            <person name="Alfaro M."/>
            <person name="Sun H."/>
            <person name="Tritt A."/>
            <person name="Yoshinaga Y."/>
            <person name="Zwiers L.-H."/>
            <person name="Turgeon B."/>
            <person name="Goodwin S."/>
            <person name="Spatafora J."/>
            <person name="Crous P."/>
            <person name="Grigoriev I."/>
        </authorList>
    </citation>
    <scope>NUCLEOTIDE SEQUENCE</scope>
    <source>
        <strain evidence="3">CBS 133067</strain>
    </source>
</reference>
<feature type="compositionally biased region" description="Low complexity" evidence="1">
    <location>
        <begin position="8"/>
        <end position="18"/>
    </location>
</feature>
<feature type="compositionally biased region" description="Basic and acidic residues" evidence="1">
    <location>
        <begin position="143"/>
        <end position="153"/>
    </location>
</feature>
<dbReference type="InterPro" id="IPR056041">
    <property type="entry name" value="DUF7624"/>
</dbReference>
<feature type="region of interest" description="Disordered" evidence="1">
    <location>
        <begin position="495"/>
        <end position="588"/>
    </location>
</feature>
<proteinExistence type="predicted"/>
<dbReference type="AlphaFoldDB" id="A0A9P4IJ83"/>
<gene>
    <name evidence="3" type="ORF">NA57DRAFT_36507</name>
</gene>
<feature type="region of interest" description="Disordered" evidence="1">
    <location>
        <begin position="458"/>
        <end position="483"/>
    </location>
</feature>
<dbReference type="Proteomes" id="UP000799772">
    <property type="component" value="Unassembled WGS sequence"/>
</dbReference>
<feature type="domain" description="DUF7624" evidence="2">
    <location>
        <begin position="590"/>
        <end position="711"/>
    </location>
</feature>
<organism evidence="3 4">
    <name type="scientific">Rhizodiscina lignyota</name>
    <dbReference type="NCBI Taxonomy" id="1504668"/>
    <lineage>
        <taxon>Eukaryota</taxon>
        <taxon>Fungi</taxon>
        <taxon>Dikarya</taxon>
        <taxon>Ascomycota</taxon>
        <taxon>Pezizomycotina</taxon>
        <taxon>Dothideomycetes</taxon>
        <taxon>Pleosporomycetidae</taxon>
        <taxon>Aulographales</taxon>
        <taxon>Rhizodiscinaceae</taxon>
        <taxon>Rhizodiscina</taxon>
    </lineage>
</organism>
<feature type="compositionally biased region" description="Acidic residues" evidence="1">
    <location>
        <begin position="62"/>
        <end position="72"/>
    </location>
</feature>
<feature type="compositionally biased region" description="Basic and acidic residues" evidence="1">
    <location>
        <begin position="162"/>
        <end position="172"/>
    </location>
</feature>
<evidence type="ECO:0000256" key="1">
    <source>
        <dbReference type="SAM" id="MobiDB-lite"/>
    </source>
</evidence>
<dbReference type="EMBL" id="ML978124">
    <property type="protein sequence ID" value="KAF2100983.1"/>
    <property type="molecule type" value="Genomic_DNA"/>
</dbReference>
<name>A0A9P4IJ83_9PEZI</name>
<evidence type="ECO:0000313" key="3">
    <source>
        <dbReference type="EMBL" id="KAF2100983.1"/>
    </source>
</evidence>
<dbReference type="OrthoDB" id="5230484at2759"/>
<feature type="compositionally biased region" description="Acidic residues" evidence="1">
    <location>
        <begin position="220"/>
        <end position="244"/>
    </location>
</feature>
<feature type="region of interest" description="Disordered" evidence="1">
    <location>
        <begin position="1"/>
        <end position="254"/>
    </location>
</feature>
<keyword evidence="4" id="KW-1185">Reference proteome</keyword>
<dbReference type="Pfam" id="PF24616">
    <property type="entry name" value="DUF7624"/>
    <property type="match status" value="1"/>
</dbReference>